<evidence type="ECO:0000259" key="8">
    <source>
        <dbReference type="PROSITE" id="PS50003"/>
    </source>
</evidence>
<dbReference type="GO" id="GO:0097038">
    <property type="term" value="C:perinuclear endoplasmic reticulum"/>
    <property type="evidence" value="ECO:0007669"/>
    <property type="project" value="TreeGrafter"/>
</dbReference>
<accession>A0A4X2JXT9</accession>
<evidence type="ECO:0000256" key="4">
    <source>
        <dbReference type="ARBA" id="ARBA00023055"/>
    </source>
</evidence>
<feature type="compositionally biased region" description="Low complexity" evidence="6">
    <location>
        <begin position="18"/>
        <end position="27"/>
    </location>
</feature>
<feature type="transmembrane region" description="Helical" evidence="7">
    <location>
        <begin position="54"/>
        <end position="77"/>
    </location>
</feature>
<dbReference type="PROSITE" id="PS50003">
    <property type="entry name" value="PH_DOMAIN"/>
    <property type="match status" value="1"/>
</dbReference>
<dbReference type="SUPFAM" id="SSF144000">
    <property type="entry name" value="Oxysterol-binding protein-like"/>
    <property type="match status" value="1"/>
</dbReference>
<dbReference type="PANTHER" id="PTHR10972">
    <property type="entry name" value="OXYSTEROL-BINDING PROTEIN-RELATED"/>
    <property type="match status" value="1"/>
</dbReference>
<keyword evidence="7" id="KW-0812">Transmembrane</keyword>
<evidence type="ECO:0000256" key="2">
    <source>
        <dbReference type="ARBA" id="ARBA00022448"/>
    </source>
</evidence>
<keyword evidence="5" id="KW-0446">Lipid-binding</keyword>
<keyword evidence="4" id="KW-0445">Lipid transport</keyword>
<dbReference type="InterPro" id="IPR011993">
    <property type="entry name" value="PH-like_dom_sf"/>
</dbReference>
<sequence length="790" mass="88643">QLSSARVVVMAAASAELQPPASRSAGPSGRGRGDIGPGHRDIATQGAQRRRASIIYGAFGIGLGAGLIGQIVASLGLRPRFRPTPAPAPALDPGWLCKWNNCLKSPTSSCLAMDCSSIIAIRAEMCHTCQGIINMASATITVEDSCNSIISSGGSHTYQLKASSETEQQDWINALELAKTKAVKKPIDFDDSEEEASTSFCLADKIELQSALRILTHKGEDVTTSTNLVASQGLVLQSALRELETIKMPQEITSNAITNACKDFRKLSQTQSKKWQKSLQHEKERQVQLEKTLEQQGKQHNCLGRALQRATVMAVDKDENYFGKGTLRDEDEYETSTLPEVRQVPEDLGHKCTGTEISGVSRDISLSGQCKTQILQKPNYSLNLWTVIKNHIGEQLSRIPLLVNFSEPLSMLQRLTEDLECHGLLDQAVQCENSLELLRYMAAFVVSSSTSAAFHTNKSFKPLLGETFELDQMEENGLHSLHEQVSHPPPAVAHHANSRNGWTLYQEIKITHKFHGKCLNITPSGSVHWIFHASGHHYTWKKTITTVNDIIVGKLWLDQSSEIEIANHETGDKCILRFVPYNFFSLDVPRKVTGQVTDFKKIHFAILGTWDEKIKCFQMLLAIEHLGRYSQERNQKTEHGVILWKRNPLPENAENMYYFSEFALTLNAWEDGIAPTDSQLRPDQRVMENGHGDEANTEKWHLEEKRHLSIKKKEAKALRVTGSGTYNPYKALWFEQKEDPITKELIHMYRGEYWECKDKQDWPSCPDIFSKGGNRSKGRSKGKRRKVQRT</sequence>
<keyword evidence="2" id="KW-0813">Transport</keyword>
<reference evidence="9" key="3">
    <citation type="submission" date="2025-09" db="UniProtKB">
        <authorList>
            <consortium name="Ensembl"/>
        </authorList>
    </citation>
    <scope>IDENTIFICATION</scope>
</reference>
<dbReference type="STRING" id="29139.ENSVURP00010002661"/>
<feature type="compositionally biased region" description="Basic and acidic residues" evidence="6">
    <location>
        <begin position="31"/>
        <end position="41"/>
    </location>
</feature>
<keyword evidence="10" id="KW-1185">Reference proteome</keyword>
<evidence type="ECO:0000256" key="3">
    <source>
        <dbReference type="ARBA" id="ARBA00022553"/>
    </source>
</evidence>
<keyword evidence="3" id="KW-0597">Phosphoprotein</keyword>
<dbReference type="SUPFAM" id="SSF50729">
    <property type="entry name" value="PH domain-like"/>
    <property type="match status" value="1"/>
</dbReference>
<evidence type="ECO:0000313" key="9">
    <source>
        <dbReference type="Ensembl" id="ENSVURP00010002661.1"/>
    </source>
</evidence>
<feature type="region of interest" description="Disordered" evidence="6">
    <location>
        <begin position="18"/>
        <end position="41"/>
    </location>
</feature>
<proteinExistence type="inferred from homology"/>
<reference evidence="9" key="2">
    <citation type="submission" date="2025-08" db="UniProtKB">
        <authorList>
            <consortium name="Ensembl"/>
        </authorList>
    </citation>
    <scope>IDENTIFICATION</scope>
</reference>
<dbReference type="GO" id="GO:0032934">
    <property type="term" value="F:sterol binding"/>
    <property type="evidence" value="ECO:0007669"/>
    <property type="project" value="TreeGrafter"/>
</dbReference>
<dbReference type="InterPro" id="IPR001849">
    <property type="entry name" value="PH_domain"/>
</dbReference>
<evidence type="ECO:0000256" key="6">
    <source>
        <dbReference type="SAM" id="MobiDB-lite"/>
    </source>
</evidence>
<dbReference type="GeneTree" id="ENSGT00940000156164"/>
<dbReference type="Proteomes" id="UP000314987">
    <property type="component" value="Unassembled WGS sequence"/>
</dbReference>
<keyword evidence="7" id="KW-0472">Membrane</keyword>
<evidence type="ECO:0000313" key="10">
    <source>
        <dbReference type="Proteomes" id="UP000314987"/>
    </source>
</evidence>
<dbReference type="Pfam" id="PF01237">
    <property type="entry name" value="Oxysterol_BP"/>
    <property type="match status" value="1"/>
</dbReference>
<organism evidence="9 10">
    <name type="scientific">Vombatus ursinus</name>
    <name type="common">Common wombat</name>
    <dbReference type="NCBI Taxonomy" id="29139"/>
    <lineage>
        <taxon>Eukaryota</taxon>
        <taxon>Metazoa</taxon>
        <taxon>Chordata</taxon>
        <taxon>Craniata</taxon>
        <taxon>Vertebrata</taxon>
        <taxon>Euteleostomi</taxon>
        <taxon>Mammalia</taxon>
        <taxon>Metatheria</taxon>
        <taxon>Diprotodontia</taxon>
        <taxon>Vombatidae</taxon>
        <taxon>Vombatus</taxon>
    </lineage>
</organism>
<dbReference type="GO" id="GO:0005886">
    <property type="term" value="C:plasma membrane"/>
    <property type="evidence" value="ECO:0007669"/>
    <property type="project" value="TreeGrafter"/>
</dbReference>
<dbReference type="FunFam" id="2.40.160.120:FF:000001">
    <property type="entry name" value="Oxysterol-binding protein"/>
    <property type="match status" value="1"/>
</dbReference>
<dbReference type="Ensembl" id="ENSVURT00010003017.1">
    <property type="protein sequence ID" value="ENSVURP00010002661.1"/>
    <property type="gene ID" value="ENSVURG00010002168.1"/>
</dbReference>
<dbReference type="GO" id="GO:0120009">
    <property type="term" value="P:intermembrane lipid transfer"/>
    <property type="evidence" value="ECO:0007669"/>
    <property type="project" value="UniProtKB-ARBA"/>
</dbReference>
<comment type="similarity">
    <text evidence="1">Belongs to the OSBP family.</text>
</comment>
<feature type="compositionally biased region" description="Basic residues" evidence="6">
    <location>
        <begin position="774"/>
        <end position="790"/>
    </location>
</feature>
<evidence type="ECO:0000256" key="7">
    <source>
        <dbReference type="SAM" id="Phobius"/>
    </source>
</evidence>
<dbReference type="AlphaFoldDB" id="A0A4X2JXT9"/>
<reference evidence="10" key="1">
    <citation type="submission" date="2018-12" db="EMBL/GenBank/DDBJ databases">
        <authorList>
            <person name="Yazar S."/>
        </authorList>
    </citation>
    <scope>NUCLEOTIDE SEQUENCE [LARGE SCALE GENOMIC DNA]</scope>
</reference>
<evidence type="ECO:0000256" key="1">
    <source>
        <dbReference type="ARBA" id="ARBA00008842"/>
    </source>
</evidence>
<dbReference type="InterPro" id="IPR037239">
    <property type="entry name" value="OSBP_sf"/>
</dbReference>
<dbReference type="Gene3D" id="2.40.160.120">
    <property type="match status" value="1"/>
</dbReference>
<dbReference type="Gene3D" id="2.30.29.30">
    <property type="entry name" value="Pleckstrin-homology domain (PH domain)/Phosphotyrosine-binding domain (PTB)"/>
    <property type="match status" value="1"/>
</dbReference>
<dbReference type="GO" id="GO:0005829">
    <property type="term" value="C:cytosol"/>
    <property type="evidence" value="ECO:0007669"/>
    <property type="project" value="TreeGrafter"/>
</dbReference>
<feature type="region of interest" description="Disordered" evidence="6">
    <location>
        <begin position="761"/>
        <end position="790"/>
    </location>
</feature>
<evidence type="ECO:0000256" key="5">
    <source>
        <dbReference type="ARBA" id="ARBA00023121"/>
    </source>
</evidence>
<dbReference type="InterPro" id="IPR000648">
    <property type="entry name" value="Oxysterol-bd"/>
</dbReference>
<keyword evidence="7" id="KW-1133">Transmembrane helix</keyword>
<dbReference type="PANTHER" id="PTHR10972:SF205">
    <property type="entry name" value="OXYSTEROL-BINDING PROTEIN 1"/>
    <property type="match status" value="1"/>
</dbReference>
<protein>
    <recommendedName>
        <fullName evidence="8">PH domain-containing protein</fullName>
    </recommendedName>
</protein>
<feature type="domain" description="PH" evidence="8">
    <location>
        <begin position="149"/>
        <end position="180"/>
    </location>
</feature>
<name>A0A4X2JXT9_VOMUR</name>